<dbReference type="Pfam" id="PF00496">
    <property type="entry name" value="SBP_bac_5"/>
    <property type="match status" value="1"/>
</dbReference>
<evidence type="ECO:0000256" key="2">
    <source>
        <dbReference type="ARBA" id="ARBA00022729"/>
    </source>
</evidence>
<dbReference type="Gene3D" id="3.40.190.10">
    <property type="entry name" value="Periplasmic binding protein-like II"/>
    <property type="match status" value="1"/>
</dbReference>
<dbReference type="InterPro" id="IPR039424">
    <property type="entry name" value="SBP_5"/>
</dbReference>
<keyword evidence="2" id="KW-0732">Signal</keyword>
<evidence type="ECO:0000313" key="4">
    <source>
        <dbReference type="EMBL" id="MBZ7987335.1"/>
    </source>
</evidence>
<dbReference type="Proteomes" id="UP000786183">
    <property type="component" value="Unassembled WGS sequence"/>
</dbReference>
<dbReference type="PANTHER" id="PTHR30290">
    <property type="entry name" value="PERIPLASMIC BINDING COMPONENT OF ABC TRANSPORTER"/>
    <property type="match status" value="1"/>
</dbReference>
<feature type="domain" description="Solute-binding protein family 5" evidence="3">
    <location>
        <begin position="58"/>
        <end position="425"/>
    </location>
</feature>
<evidence type="ECO:0000313" key="5">
    <source>
        <dbReference type="Proteomes" id="UP000786183"/>
    </source>
</evidence>
<dbReference type="RefSeq" id="WP_224325313.1">
    <property type="nucleotide sequence ID" value="NZ_JACGBB010000007.1"/>
</dbReference>
<evidence type="ECO:0000256" key="1">
    <source>
        <dbReference type="ARBA" id="ARBA00005695"/>
    </source>
</evidence>
<dbReference type="PANTHER" id="PTHR30290:SF37">
    <property type="entry name" value="NICKEL-BINDING PERIPLASMIC PROTEIN"/>
    <property type="match status" value="1"/>
</dbReference>
<proteinExistence type="inferred from homology"/>
<keyword evidence="5" id="KW-1185">Reference proteome</keyword>
<organism evidence="4 5">
    <name type="scientific">Campylobacter canadensis</name>
    <dbReference type="NCBI Taxonomy" id="449520"/>
    <lineage>
        <taxon>Bacteria</taxon>
        <taxon>Pseudomonadati</taxon>
        <taxon>Campylobacterota</taxon>
        <taxon>Epsilonproteobacteria</taxon>
        <taxon>Campylobacterales</taxon>
        <taxon>Campylobacteraceae</taxon>
        <taxon>Campylobacter</taxon>
    </lineage>
</organism>
<dbReference type="SUPFAM" id="SSF53850">
    <property type="entry name" value="Periplasmic binding protein-like II"/>
    <property type="match status" value="1"/>
</dbReference>
<sequence>MKKIIFLFTIFLFTLNSYELKYAIPNNVGDLNPHRYSGEMFAQDMVFEGLVDFSEDSKIIPALATSWDISKDGLVYTFYLRKGVKFSNGEDFNANVVKANFDALLKDKNTHSWSAFINALKEVKIVNDYTVKIYLNHSYEPTLRELSLVRPYRFQSLSSLQNNTNAIGTGKWVFVDTKLGEFDRFVRNENYWGKKPFLDEILCKVIPDANTRVIALKTGEVDYVYGNPSYLNSTVSLDSFEDFKYDKNFKIIVTKPINTTLIALNSSSGFTKDKNVRIALNMAIDKDAISKYVYYKTQPKADFFYPDDVPNAKINKKPYDFNIKQAQKLLSDSGYKLNKNKIFEKDGKILELNLFYIGSDAEQKAIAEVIQAQLKKTGIKLTLHADEMSTFYKRQKTAEFDMIFHSTWGAPYEPEIFMASFKVPAHADFVAQSGIKEKALIDSNIDKISSSTNSKEKAKLVKEVLEILHDEAIYIPIVFNTNKGIVSSKFDDVKGSIIGYRVPFENIKVKK</sequence>
<dbReference type="CDD" id="cd08489">
    <property type="entry name" value="PBP2_NikA"/>
    <property type="match status" value="1"/>
</dbReference>
<dbReference type="InterPro" id="IPR023765">
    <property type="entry name" value="SBP_5_CS"/>
</dbReference>
<dbReference type="InterPro" id="IPR030678">
    <property type="entry name" value="Peptide/Ni-bd"/>
</dbReference>
<protein>
    <submittedName>
        <fullName evidence="4">Nickel ABC transporter, nickel/metallophore periplasmic binding protein</fullName>
    </submittedName>
</protein>
<gene>
    <name evidence="4" type="primary">nikA</name>
    <name evidence="4" type="ORF">AVCANL283_04325</name>
</gene>
<comment type="caution">
    <text evidence="4">The sequence shown here is derived from an EMBL/GenBank/DDBJ whole genome shotgun (WGS) entry which is preliminary data.</text>
</comment>
<dbReference type="InterPro" id="IPR000914">
    <property type="entry name" value="SBP_5_dom"/>
</dbReference>
<dbReference type="InterPro" id="IPR011980">
    <property type="entry name" value="CntA-like"/>
</dbReference>
<dbReference type="PROSITE" id="PS01040">
    <property type="entry name" value="SBP_BACTERIAL_5"/>
    <property type="match status" value="1"/>
</dbReference>
<name>A0ABS7WTS3_9BACT</name>
<dbReference type="EMBL" id="JACGBB010000007">
    <property type="protein sequence ID" value="MBZ7987335.1"/>
    <property type="molecule type" value="Genomic_DNA"/>
</dbReference>
<dbReference type="NCBIfam" id="TIGR02294">
    <property type="entry name" value="nickel_nikA"/>
    <property type="match status" value="1"/>
</dbReference>
<dbReference type="PIRSF" id="PIRSF002741">
    <property type="entry name" value="MppA"/>
    <property type="match status" value="1"/>
</dbReference>
<evidence type="ECO:0000259" key="3">
    <source>
        <dbReference type="Pfam" id="PF00496"/>
    </source>
</evidence>
<dbReference type="Gene3D" id="3.10.105.10">
    <property type="entry name" value="Dipeptide-binding Protein, Domain 3"/>
    <property type="match status" value="1"/>
</dbReference>
<comment type="similarity">
    <text evidence="1">Belongs to the bacterial solute-binding protein 5 family.</text>
</comment>
<reference evidence="4 5" key="1">
    <citation type="submission" date="2020-07" db="EMBL/GenBank/DDBJ databases">
        <title>Transfer of Campylobacter canadensis to the novel genus Avispirillum gen. nov., that also includes two novel species recovered from migratory waterfowl: Avispirillum anseris sp. nov. and Avispirillum brantae sp. nov.</title>
        <authorList>
            <person name="Miller W.G."/>
            <person name="Chapman M.H."/>
            <person name="Yee E."/>
            <person name="Inglis G.D."/>
        </authorList>
    </citation>
    <scope>NUCLEOTIDE SEQUENCE [LARGE SCALE GENOMIC DNA]</scope>
    <source>
        <strain evidence="4 5">L283</strain>
    </source>
</reference>
<accession>A0ABS7WTS3</accession>